<gene>
    <name evidence="10" type="ORF">N7482_000366</name>
</gene>
<evidence type="ECO:0000313" key="11">
    <source>
        <dbReference type="Proteomes" id="UP001149163"/>
    </source>
</evidence>
<dbReference type="InterPro" id="IPR003663">
    <property type="entry name" value="Sugar/inositol_transpt"/>
</dbReference>
<feature type="transmembrane region" description="Helical" evidence="8">
    <location>
        <begin position="44"/>
        <end position="66"/>
    </location>
</feature>
<dbReference type="GO" id="GO:0005351">
    <property type="term" value="F:carbohydrate:proton symporter activity"/>
    <property type="evidence" value="ECO:0007669"/>
    <property type="project" value="TreeGrafter"/>
</dbReference>
<dbReference type="PROSITE" id="PS00216">
    <property type="entry name" value="SUGAR_TRANSPORT_1"/>
    <property type="match status" value="2"/>
</dbReference>
<organism evidence="10 11">
    <name type="scientific">Penicillium canariense</name>
    <dbReference type="NCBI Taxonomy" id="189055"/>
    <lineage>
        <taxon>Eukaryota</taxon>
        <taxon>Fungi</taxon>
        <taxon>Dikarya</taxon>
        <taxon>Ascomycota</taxon>
        <taxon>Pezizomycotina</taxon>
        <taxon>Eurotiomycetes</taxon>
        <taxon>Eurotiomycetidae</taxon>
        <taxon>Eurotiales</taxon>
        <taxon>Aspergillaceae</taxon>
        <taxon>Penicillium</taxon>
    </lineage>
</organism>
<evidence type="ECO:0000259" key="9">
    <source>
        <dbReference type="PROSITE" id="PS50850"/>
    </source>
</evidence>
<dbReference type="InterPro" id="IPR036259">
    <property type="entry name" value="MFS_trans_sf"/>
</dbReference>
<comment type="caution">
    <text evidence="10">The sequence shown here is derived from an EMBL/GenBank/DDBJ whole genome shotgun (WGS) entry which is preliminary data.</text>
</comment>
<dbReference type="AlphaFoldDB" id="A0A9W9IBF0"/>
<evidence type="ECO:0000256" key="4">
    <source>
        <dbReference type="ARBA" id="ARBA00022692"/>
    </source>
</evidence>
<comment type="similarity">
    <text evidence="2 7">Belongs to the major facilitator superfamily. Sugar transporter (TC 2.A.1.1) family.</text>
</comment>
<dbReference type="NCBIfam" id="TIGR00879">
    <property type="entry name" value="SP"/>
    <property type="match status" value="1"/>
</dbReference>
<dbReference type="FunFam" id="1.20.1250.20:FF:000090">
    <property type="entry name" value="MFS sugar transporter, putative"/>
    <property type="match status" value="1"/>
</dbReference>
<dbReference type="GeneID" id="81421667"/>
<keyword evidence="6 8" id="KW-0472">Membrane</keyword>
<evidence type="ECO:0000256" key="8">
    <source>
        <dbReference type="SAM" id="Phobius"/>
    </source>
</evidence>
<feature type="transmembrane region" description="Helical" evidence="8">
    <location>
        <begin position="172"/>
        <end position="191"/>
    </location>
</feature>
<keyword evidence="4 8" id="KW-0812">Transmembrane</keyword>
<feature type="transmembrane region" description="Helical" evidence="8">
    <location>
        <begin position="356"/>
        <end position="383"/>
    </location>
</feature>
<dbReference type="Proteomes" id="UP001149163">
    <property type="component" value="Unassembled WGS sequence"/>
</dbReference>
<keyword evidence="5 8" id="KW-1133">Transmembrane helix</keyword>
<evidence type="ECO:0000256" key="6">
    <source>
        <dbReference type="ARBA" id="ARBA00023136"/>
    </source>
</evidence>
<dbReference type="PROSITE" id="PS50850">
    <property type="entry name" value="MFS"/>
    <property type="match status" value="1"/>
</dbReference>
<dbReference type="PRINTS" id="PR00171">
    <property type="entry name" value="SUGRTRNSPORT"/>
</dbReference>
<reference evidence="10" key="2">
    <citation type="journal article" date="2023" name="IMA Fungus">
        <title>Comparative genomic study of the Penicillium genus elucidates a diverse pangenome and 15 lateral gene transfer events.</title>
        <authorList>
            <person name="Petersen C."/>
            <person name="Sorensen T."/>
            <person name="Nielsen M.R."/>
            <person name="Sondergaard T.E."/>
            <person name="Sorensen J.L."/>
            <person name="Fitzpatrick D.A."/>
            <person name="Frisvad J.C."/>
            <person name="Nielsen K.L."/>
        </authorList>
    </citation>
    <scope>NUCLEOTIDE SEQUENCE</scope>
    <source>
        <strain evidence="10">IBT 26290</strain>
    </source>
</reference>
<dbReference type="InterPro" id="IPR005828">
    <property type="entry name" value="MFS_sugar_transport-like"/>
</dbReference>
<proteinExistence type="inferred from homology"/>
<dbReference type="InterPro" id="IPR020846">
    <property type="entry name" value="MFS_dom"/>
</dbReference>
<reference evidence="10" key="1">
    <citation type="submission" date="2022-11" db="EMBL/GenBank/DDBJ databases">
        <authorList>
            <person name="Petersen C."/>
        </authorList>
    </citation>
    <scope>NUCLEOTIDE SEQUENCE</scope>
    <source>
        <strain evidence="10">IBT 26290</strain>
    </source>
</reference>
<feature type="transmembrane region" description="Helical" evidence="8">
    <location>
        <begin position="103"/>
        <end position="124"/>
    </location>
</feature>
<dbReference type="SUPFAM" id="SSF103473">
    <property type="entry name" value="MFS general substrate transporter"/>
    <property type="match status" value="1"/>
</dbReference>
<feature type="transmembrane region" description="Helical" evidence="8">
    <location>
        <begin position="259"/>
        <end position="280"/>
    </location>
</feature>
<evidence type="ECO:0000313" key="10">
    <source>
        <dbReference type="EMBL" id="KAJ5174489.1"/>
    </source>
</evidence>
<feature type="transmembrane region" description="Helical" evidence="8">
    <location>
        <begin position="327"/>
        <end position="344"/>
    </location>
</feature>
<feature type="transmembrane region" description="Helical" evidence="8">
    <location>
        <begin position="78"/>
        <end position="97"/>
    </location>
</feature>
<evidence type="ECO:0000256" key="1">
    <source>
        <dbReference type="ARBA" id="ARBA00004141"/>
    </source>
</evidence>
<dbReference type="Pfam" id="PF00083">
    <property type="entry name" value="Sugar_tr"/>
    <property type="match status" value="1"/>
</dbReference>
<evidence type="ECO:0000256" key="3">
    <source>
        <dbReference type="ARBA" id="ARBA00022448"/>
    </source>
</evidence>
<dbReference type="EMBL" id="JAPQKN010000001">
    <property type="protein sequence ID" value="KAJ5174489.1"/>
    <property type="molecule type" value="Genomic_DNA"/>
</dbReference>
<evidence type="ECO:0000256" key="7">
    <source>
        <dbReference type="RuleBase" id="RU003346"/>
    </source>
</evidence>
<name>A0A9W9IBF0_9EURO</name>
<dbReference type="Gene3D" id="1.20.1250.20">
    <property type="entry name" value="MFS general substrate transporter like domains"/>
    <property type="match status" value="1"/>
</dbReference>
<evidence type="ECO:0000256" key="2">
    <source>
        <dbReference type="ARBA" id="ARBA00010992"/>
    </source>
</evidence>
<dbReference type="PANTHER" id="PTHR48022:SF80">
    <property type="entry name" value="SUGAR TRANSPORTER, PUTATIVE (AFU_ORTHOLOGUE AFUA_3G12170)-RELATED"/>
    <property type="match status" value="1"/>
</dbReference>
<dbReference type="OrthoDB" id="6612291at2759"/>
<accession>A0A9W9IBF0</accession>
<protein>
    <recommendedName>
        <fullName evidence="9">Major facilitator superfamily (MFS) profile domain-containing protein</fullName>
    </recommendedName>
</protein>
<dbReference type="GO" id="GO:0016020">
    <property type="term" value="C:membrane"/>
    <property type="evidence" value="ECO:0007669"/>
    <property type="project" value="UniProtKB-SubCell"/>
</dbReference>
<feature type="transmembrane region" description="Helical" evidence="8">
    <location>
        <begin position="300"/>
        <end position="318"/>
    </location>
</feature>
<dbReference type="RefSeq" id="XP_056546097.1">
    <property type="nucleotide sequence ID" value="XM_056682491.1"/>
</dbReference>
<evidence type="ECO:0000256" key="5">
    <source>
        <dbReference type="ARBA" id="ARBA00022989"/>
    </source>
</evidence>
<dbReference type="InterPro" id="IPR050360">
    <property type="entry name" value="MFS_Sugar_Transporters"/>
</dbReference>
<sequence>MGRFYTIYVATLAATGSFLFGYDSGVMTDVIESPNFLRYFNTSQTSALIGAINSTFSGGAVIGSLQGGLTMDRFGRKFTIQMGALICLIGATLQAAAQNLSMMLVGRILAGWAVGLMSMSVPVYQAEFAHPKSRGLIVGLAQQMIGIGFIVSTWIGYGSLHASDSSQFQWRFPLAFQVVPALVLVVGMIFLPESPRYLIEKGKYSEARRVLHKLHFDGTNEDWIEAEYHEICRTIEAEKAVAAPGWMPMFTVPQWRTRMLHGLAIQVFTQMTGINVIGYYQTIMYKALGFTGNRNTLVAGLYNCVGPITNLIFVVFILDRVGRRKPLLFGTVGISLALICEAALNSQNPDGQRIGYSIGGVFFIFAVSVVFSLSFGPVSWVYMAEVMPMQIRGKGNAVAVAIGNWAVSTLWNQVSPIALGKIKWKFYFVFVAWNLCVSLPVIYFFFPETKQKTLEEIDLLFGERVLEQMSEEGEVVQLRSDKAEAGVTATNVENARITHR</sequence>
<feature type="transmembrane region" description="Helical" evidence="8">
    <location>
        <begin position="426"/>
        <end position="446"/>
    </location>
</feature>
<dbReference type="InterPro" id="IPR005829">
    <property type="entry name" value="Sugar_transporter_CS"/>
</dbReference>
<feature type="transmembrane region" description="Helical" evidence="8">
    <location>
        <begin position="395"/>
        <end position="414"/>
    </location>
</feature>
<keyword evidence="3 7" id="KW-0813">Transport</keyword>
<feature type="transmembrane region" description="Helical" evidence="8">
    <location>
        <begin position="136"/>
        <end position="160"/>
    </location>
</feature>
<keyword evidence="11" id="KW-1185">Reference proteome</keyword>
<dbReference type="PANTHER" id="PTHR48022">
    <property type="entry name" value="PLASTIDIC GLUCOSE TRANSPORTER 4"/>
    <property type="match status" value="1"/>
</dbReference>
<feature type="domain" description="Major facilitator superfamily (MFS) profile" evidence="9">
    <location>
        <begin position="9"/>
        <end position="450"/>
    </location>
</feature>
<comment type="subcellular location">
    <subcellularLocation>
        <location evidence="1">Membrane</location>
        <topology evidence="1">Multi-pass membrane protein</topology>
    </subcellularLocation>
</comment>